<gene>
    <name evidence="2" type="ORF">M404DRAFT_26317</name>
</gene>
<accession>A0A0C3J5Y2</accession>
<keyword evidence="3" id="KW-1185">Reference proteome</keyword>
<name>A0A0C3J5Y2_PISTI</name>
<feature type="compositionally biased region" description="Low complexity" evidence="1">
    <location>
        <begin position="667"/>
        <end position="676"/>
    </location>
</feature>
<dbReference type="InParanoid" id="A0A0C3J5Y2"/>
<dbReference type="AlphaFoldDB" id="A0A0C3J5Y2"/>
<reference evidence="2 3" key="1">
    <citation type="submission" date="2014-04" db="EMBL/GenBank/DDBJ databases">
        <authorList>
            <consortium name="DOE Joint Genome Institute"/>
            <person name="Kuo A."/>
            <person name="Kohler A."/>
            <person name="Costa M.D."/>
            <person name="Nagy L.G."/>
            <person name="Floudas D."/>
            <person name="Copeland A."/>
            <person name="Barry K.W."/>
            <person name="Cichocki N."/>
            <person name="Veneault-Fourrey C."/>
            <person name="LaButti K."/>
            <person name="Lindquist E.A."/>
            <person name="Lipzen A."/>
            <person name="Lundell T."/>
            <person name="Morin E."/>
            <person name="Murat C."/>
            <person name="Sun H."/>
            <person name="Tunlid A."/>
            <person name="Henrissat B."/>
            <person name="Grigoriev I.V."/>
            <person name="Hibbett D.S."/>
            <person name="Martin F."/>
            <person name="Nordberg H.P."/>
            <person name="Cantor M.N."/>
            <person name="Hua S.X."/>
        </authorList>
    </citation>
    <scope>NUCLEOTIDE SEQUENCE [LARGE SCALE GENOMIC DNA]</scope>
    <source>
        <strain evidence="2 3">Marx 270</strain>
    </source>
</reference>
<sequence>MPASSVEHHSQPTIPRISRLMRPLRSKCTALATYMKSTGKSSRTSATRDRSSVPLLASARATGIRRKSALEHSSMADHELSRHIYAVSDAFRNIVIAIFGTPCSERIISLAAICGSIVGGSIPVTASDFSGSASLDDPVDEDIIRAFTEEIYESVPSHYRRFSVVSHALSIVLHTSRHHTLINILLDVCISFGILHDAQNLLNIVLSQVFTFQNPSRLDLVTYPAHDTYLVDLHTRWISADMKQKSARDLSPFTTSAFCQAVLSTFPLSGDLPLPAWNALIKLVNAIGRQDVDAFIRMISALTTFLFSSGAHRLAGNICTGEPRLQLVEWLNDLWDSFAPSCAIPDLFPSQRLHLLVDVLEKCCTDGGEFAAGDTLSDIVAVFATQALIHLEDFGDRLASILRGITPVPTTYHRLVLYLNQREDTQEFRVFSEHFMSQLKMYSSVLCSRKLLKLDASLWACALSYFERTIKNFPQENSSLLVEYRRKLMDTVDAAERRCFGQTQPGSSPPVSLPRRFKGGRRHHLREPSGHWEWEEMVGCWVRATPVHKQKERLGNDQPNLEVRSLRHIVREKQTSHVGFTSASRVTRNAGRRHSLQLTLCELSDSDIRRSEHDDTREACSAYSPRCGPLSKRPRTNFSTLLADAQTNRVVLHAKGSSTIPEKYVIPPAASHSSPPTHRAVLSPDTHHNYQAESVLSDDSLDLFAPSSPSQ</sequence>
<dbReference type="EMBL" id="KN831971">
    <property type="protein sequence ID" value="KIO04468.1"/>
    <property type="molecule type" value="Genomic_DNA"/>
</dbReference>
<protein>
    <submittedName>
        <fullName evidence="2">Uncharacterized protein</fullName>
    </submittedName>
</protein>
<reference evidence="3" key="2">
    <citation type="submission" date="2015-01" db="EMBL/GenBank/DDBJ databases">
        <title>Evolutionary Origins and Diversification of the Mycorrhizal Mutualists.</title>
        <authorList>
            <consortium name="DOE Joint Genome Institute"/>
            <consortium name="Mycorrhizal Genomics Consortium"/>
            <person name="Kohler A."/>
            <person name="Kuo A."/>
            <person name="Nagy L.G."/>
            <person name="Floudas D."/>
            <person name="Copeland A."/>
            <person name="Barry K.W."/>
            <person name="Cichocki N."/>
            <person name="Veneault-Fourrey C."/>
            <person name="LaButti K."/>
            <person name="Lindquist E.A."/>
            <person name="Lipzen A."/>
            <person name="Lundell T."/>
            <person name="Morin E."/>
            <person name="Murat C."/>
            <person name="Riley R."/>
            <person name="Ohm R."/>
            <person name="Sun H."/>
            <person name="Tunlid A."/>
            <person name="Henrissat B."/>
            <person name="Grigoriev I.V."/>
            <person name="Hibbett D.S."/>
            <person name="Martin F."/>
        </authorList>
    </citation>
    <scope>NUCLEOTIDE SEQUENCE [LARGE SCALE GENOMIC DNA]</scope>
    <source>
        <strain evidence="3">Marx 270</strain>
    </source>
</reference>
<organism evidence="2 3">
    <name type="scientific">Pisolithus tinctorius Marx 270</name>
    <dbReference type="NCBI Taxonomy" id="870435"/>
    <lineage>
        <taxon>Eukaryota</taxon>
        <taxon>Fungi</taxon>
        <taxon>Dikarya</taxon>
        <taxon>Basidiomycota</taxon>
        <taxon>Agaricomycotina</taxon>
        <taxon>Agaricomycetes</taxon>
        <taxon>Agaricomycetidae</taxon>
        <taxon>Boletales</taxon>
        <taxon>Sclerodermatineae</taxon>
        <taxon>Pisolithaceae</taxon>
        <taxon>Pisolithus</taxon>
    </lineage>
</organism>
<dbReference type="Proteomes" id="UP000054217">
    <property type="component" value="Unassembled WGS sequence"/>
</dbReference>
<proteinExistence type="predicted"/>
<dbReference type="OrthoDB" id="3158032at2759"/>
<evidence type="ECO:0000313" key="2">
    <source>
        <dbReference type="EMBL" id="KIO04468.1"/>
    </source>
</evidence>
<dbReference type="HOGENOM" id="CLU_014056_0_0_1"/>
<feature type="region of interest" description="Disordered" evidence="1">
    <location>
        <begin position="666"/>
        <end position="687"/>
    </location>
</feature>
<evidence type="ECO:0000256" key="1">
    <source>
        <dbReference type="SAM" id="MobiDB-lite"/>
    </source>
</evidence>
<feature type="region of interest" description="Disordered" evidence="1">
    <location>
        <begin position="500"/>
        <end position="522"/>
    </location>
</feature>
<evidence type="ECO:0000313" key="3">
    <source>
        <dbReference type="Proteomes" id="UP000054217"/>
    </source>
</evidence>